<dbReference type="SUPFAM" id="SSF55979">
    <property type="entry name" value="DNA clamp"/>
    <property type="match status" value="2"/>
</dbReference>
<dbReference type="Gene3D" id="3.70.10.10">
    <property type="match status" value="1"/>
</dbReference>
<dbReference type="InterPro" id="IPR046938">
    <property type="entry name" value="DNA_clamp_sf"/>
</dbReference>
<accession>A0A382Z4X9</accession>
<dbReference type="EMBL" id="UINC01181057">
    <property type="protein sequence ID" value="SVD90554.1"/>
    <property type="molecule type" value="Genomic_DNA"/>
</dbReference>
<organism evidence="1">
    <name type="scientific">marine metagenome</name>
    <dbReference type="NCBI Taxonomy" id="408172"/>
    <lineage>
        <taxon>unclassified sequences</taxon>
        <taxon>metagenomes</taxon>
        <taxon>ecological metagenomes</taxon>
    </lineage>
</organism>
<reference evidence="1" key="1">
    <citation type="submission" date="2018-05" db="EMBL/GenBank/DDBJ databases">
        <authorList>
            <person name="Lanie J.A."/>
            <person name="Ng W.-L."/>
            <person name="Kazmierczak K.M."/>
            <person name="Andrzejewski T.M."/>
            <person name="Davidsen T.M."/>
            <person name="Wayne K.J."/>
            <person name="Tettelin H."/>
            <person name="Glass J.I."/>
            <person name="Rusch D."/>
            <person name="Podicherti R."/>
            <person name="Tsui H.-C.T."/>
            <person name="Winkler M.E."/>
        </authorList>
    </citation>
    <scope>NUCLEOTIDE SEQUENCE</scope>
</reference>
<feature type="non-terminal residue" evidence="1">
    <location>
        <position position="137"/>
    </location>
</feature>
<evidence type="ECO:0008006" key="2">
    <source>
        <dbReference type="Google" id="ProtNLM"/>
    </source>
</evidence>
<gene>
    <name evidence="1" type="ORF">METZ01_LOCUS443408</name>
</gene>
<sequence length="137" mass="15013">LTVKAGNELKTVSAMKNIFAKAIVPEVFDKEHSIYDLSEYLGAVSLFDTPTFEFNAEKVIVSEGDNNVTYYYADPQMVISPQKEINMPEPEISFDLDEGVLDSLLKASSVLSLPDMVLTSDGTTVVLTVLDKKNATS</sequence>
<dbReference type="AlphaFoldDB" id="A0A382Z4X9"/>
<name>A0A382Z4X9_9ZZZZ</name>
<feature type="non-terminal residue" evidence="1">
    <location>
        <position position="1"/>
    </location>
</feature>
<proteinExistence type="predicted"/>
<protein>
    <recommendedName>
        <fullName evidence="2">Sliding clamp C-terminal domain-containing protein</fullName>
    </recommendedName>
</protein>
<evidence type="ECO:0000313" key="1">
    <source>
        <dbReference type="EMBL" id="SVD90554.1"/>
    </source>
</evidence>